<gene>
    <name evidence="1" type="ORF">ASPGLDRAFT_325702</name>
</gene>
<dbReference type="VEuPathDB" id="FungiDB:ASPGLDRAFT_325702"/>
<evidence type="ECO:0000313" key="1">
    <source>
        <dbReference type="EMBL" id="OJJ84346.1"/>
    </source>
</evidence>
<keyword evidence="2" id="KW-1185">Reference proteome</keyword>
<organism evidence="1 2">
    <name type="scientific">Aspergillus glaucus CBS 516.65</name>
    <dbReference type="NCBI Taxonomy" id="1160497"/>
    <lineage>
        <taxon>Eukaryota</taxon>
        <taxon>Fungi</taxon>
        <taxon>Dikarya</taxon>
        <taxon>Ascomycota</taxon>
        <taxon>Pezizomycotina</taxon>
        <taxon>Eurotiomycetes</taxon>
        <taxon>Eurotiomycetidae</taxon>
        <taxon>Eurotiales</taxon>
        <taxon>Aspergillaceae</taxon>
        <taxon>Aspergillus</taxon>
        <taxon>Aspergillus subgen. Aspergillus</taxon>
    </lineage>
</organism>
<accession>A0A1L9VK99</accession>
<dbReference type="AlphaFoldDB" id="A0A1L9VK99"/>
<dbReference type="EMBL" id="KV878897">
    <property type="protein sequence ID" value="OJJ84346.1"/>
    <property type="molecule type" value="Genomic_DNA"/>
</dbReference>
<dbReference type="GeneID" id="34460456"/>
<reference evidence="2" key="1">
    <citation type="journal article" date="2017" name="Genome Biol.">
        <title>Comparative genomics reveals high biological diversity and specific adaptations in the industrially and medically important fungal genus Aspergillus.</title>
        <authorList>
            <person name="de Vries R.P."/>
            <person name="Riley R."/>
            <person name="Wiebenga A."/>
            <person name="Aguilar-Osorio G."/>
            <person name="Amillis S."/>
            <person name="Uchima C.A."/>
            <person name="Anderluh G."/>
            <person name="Asadollahi M."/>
            <person name="Askin M."/>
            <person name="Barry K."/>
            <person name="Battaglia E."/>
            <person name="Bayram O."/>
            <person name="Benocci T."/>
            <person name="Braus-Stromeyer S.A."/>
            <person name="Caldana C."/>
            <person name="Canovas D."/>
            <person name="Cerqueira G.C."/>
            <person name="Chen F."/>
            <person name="Chen W."/>
            <person name="Choi C."/>
            <person name="Clum A."/>
            <person name="Dos Santos R.A."/>
            <person name="Damasio A.R."/>
            <person name="Diallinas G."/>
            <person name="Emri T."/>
            <person name="Fekete E."/>
            <person name="Flipphi M."/>
            <person name="Freyberg S."/>
            <person name="Gallo A."/>
            <person name="Gournas C."/>
            <person name="Habgood R."/>
            <person name="Hainaut M."/>
            <person name="Harispe M.L."/>
            <person name="Henrissat B."/>
            <person name="Hilden K.S."/>
            <person name="Hope R."/>
            <person name="Hossain A."/>
            <person name="Karabika E."/>
            <person name="Karaffa L."/>
            <person name="Karanyi Z."/>
            <person name="Krasevec N."/>
            <person name="Kuo A."/>
            <person name="Kusch H."/>
            <person name="LaButti K."/>
            <person name="Lagendijk E.L."/>
            <person name="Lapidus A."/>
            <person name="Levasseur A."/>
            <person name="Lindquist E."/>
            <person name="Lipzen A."/>
            <person name="Logrieco A.F."/>
            <person name="MacCabe A."/>
            <person name="Maekelae M.R."/>
            <person name="Malavazi I."/>
            <person name="Melin P."/>
            <person name="Meyer V."/>
            <person name="Mielnichuk N."/>
            <person name="Miskei M."/>
            <person name="Molnar A.P."/>
            <person name="Mule G."/>
            <person name="Ngan C.Y."/>
            <person name="Orejas M."/>
            <person name="Orosz E."/>
            <person name="Ouedraogo J.P."/>
            <person name="Overkamp K.M."/>
            <person name="Park H.-S."/>
            <person name="Perrone G."/>
            <person name="Piumi F."/>
            <person name="Punt P.J."/>
            <person name="Ram A.F."/>
            <person name="Ramon A."/>
            <person name="Rauscher S."/>
            <person name="Record E."/>
            <person name="Riano-Pachon D.M."/>
            <person name="Robert V."/>
            <person name="Roehrig J."/>
            <person name="Ruller R."/>
            <person name="Salamov A."/>
            <person name="Salih N.S."/>
            <person name="Samson R.A."/>
            <person name="Sandor E."/>
            <person name="Sanguinetti M."/>
            <person name="Schuetze T."/>
            <person name="Sepcic K."/>
            <person name="Shelest E."/>
            <person name="Sherlock G."/>
            <person name="Sophianopoulou V."/>
            <person name="Squina F.M."/>
            <person name="Sun H."/>
            <person name="Susca A."/>
            <person name="Todd R.B."/>
            <person name="Tsang A."/>
            <person name="Unkles S.E."/>
            <person name="van de Wiele N."/>
            <person name="van Rossen-Uffink D."/>
            <person name="Oliveira J.V."/>
            <person name="Vesth T.C."/>
            <person name="Visser J."/>
            <person name="Yu J.-H."/>
            <person name="Zhou M."/>
            <person name="Andersen M.R."/>
            <person name="Archer D.B."/>
            <person name="Baker S.E."/>
            <person name="Benoit I."/>
            <person name="Brakhage A.A."/>
            <person name="Braus G.H."/>
            <person name="Fischer R."/>
            <person name="Frisvad J.C."/>
            <person name="Goldman G.H."/>
            <person name="Houbraken J."/>
            <person name="Oakley B."/>
            <person name="Pocsi I."/>
            <person name="Scazzocchio C."/>
            <person name="Seiboth B."/>
            <person name="vanKuyk P.A."/>
            <person name="Wortman J."/>
            <person name="Dyer P.S."/>
            <person name="Grigoriev I.V."/>
        </authorList>
    </citation>
    <scope>NUCLEOTIDE SEQUENCE [LARGE SCALE GENOMIC DNA]</scope>
    <source>
        <strain evidence="2">CBS 516.65</strain>
    </source>
</reference>
<name>A0A1L9VK99_ASPGL</name>
<evidence type="ECO:0000313" key="2">
    <source>
        <dbReference type="Proteomes" id="UP000184300"/>
    </source>
</evidence>
<dbReference type="RefSeq" id="XP_022401044.1">
    <property type="nucleotide sequence ID" value="XM_022544195.1"/>
</dbReference>
<proteinExistence type="predicted"/>
<dbReference type="Proteomes" id="UP000184300">
    <property type="component" value="Unassembled WGS sequence"/>
</dbReference>
<protein>
    <submittedName>
        <fullName evidence="1">Uncharacterized protein</fullName>
    </submittedName>
</protein>
<sequence length="123" mass="14218">MNEMQIPLGRYPLEGIKYEDMGWDGWMWDHSWLEQRMKSERGSVMQGCTDVQMSKMFRMVALKTDRCFAHGIDCLPGQSSPLATIAPTVCISISYLLGVEHGHGRQSRAHHRVQIRREYGGWY</sequence>